<name>A0ACC2JKT8_9PEZI</name>
<keyword evidence="2" id="KW-1185">Reference proteome</keyword>
<evidence type="ECO:0000313" key="1">
    <source>
        <dbReference type="EMBL" id="KAJ8128070.1"/>
    </source>
</evidence>
<dbReference type="Proteomes" id="UP001153332">
    <property type="component" value="Unassembled WGS sequence"/>
</dbReference>
<gene>
    <name evidence="1" type="ORF">O1611_g5567</name>
</gene>
<organism evidence="1 2">
    <name type="scientific">Lasiodiplodia mahajangana</name>
    <dbReference type="NCBI Taxonomy" id="1108764"/>
    <lineage>
        <taxon>Eukaryota</taxon>
        <taxon>Fungi</taxon>
        <taxon>Dikarya</taxon>
        <taxon>Ascomycota</taxon>
        <taxon>Pezizomycotina</taxon>
        <taxon>Dothideomycetes</taxon>
        <taxon>Dothideomycetes incertae sedis</taxon>
        <taxon>Botryosphaeriales</taxon>
        <taxon>Botryosphaeriaceae</taxon>
        <taxon>Lasiodiplodia</taxon>
    </lineage>
</organism>
<protein>
    <submittedName>
        <fullName evidence="1">Uncharacterized protein</fullName>
    </submittedName>
</protein>
<proteinExistence type="predicted"/>
<comment type="caution">
    <text evidence="1">The sequence shown here is derived from an EMBL/GenBank/DDBJ whole genome shotgun (WGS) entry which is preliminary data.</text>
</comment>
<sequence>MAIPSTYLGFGLCMCHTPYVAAQSDGLTFPAREGLWTQGGLIRRPPSSCAMIITLDIWEAARWPLRISDEVGVAIESTGCRQACYDSQWFHEGDQPLLGRWCGLASTLLSRQYTPRMGQEDITA</sequence>
<dbReference type="EMBL" id="JAPUUL010001197">
    <property type="protein sequence ID" value="KAJ8128070.1"/>
    <property type="molecule type" value="Genomic_DNA"/>
</dbReference>
<evidence type="ECO:0000313" key="2">
    <source>
        <dbReference type="Proteomes" id="UP001153332"/>
    </source>
</evidence>
<accession>A0ACC2JKT8</accession>
<reference evidence="1" key="1">
    <citation type="submission" date="2022-12" db="EMBL/GenBank/DDBJ databases">
        <title>Genome Sequence of Lasiodiplodia mahajangana.</title>
        <authorList>
            <person name="Buettner E."/>
        </authorList>
    </citation>
    <scope>NUCLEOTIDE SEQUENCE</scope>
    <source>
        <strain evidence="1">VT137</strain>
    </source>
</reference>